<feature type="transmembrane region" description="Helical" evidence="6">
    <location>
        <begin position="113"/>
        <end position="136"/>
    </location>
</feature>
<dbReference type="PANTHER" id="PTHR21659:SF42">
    <property type="entry name" value="UPF0057 MEMBRANE PROTEIN ZK632.10-RELATED"/>
    <property type="match status" value="1"/>
</dbReference>
<evidence type="ECO:0000256" key="7">
    <source>
        <dbReference type="SAM" id="SignalP"/>
    </source>
</evidence>
<comment type="subcellular location">
    <subcellularLocation>
        <location evidence="1">Membrane</location>
    </subcellularLocation>
</comment>
<evidence type="ECO:0000313" key="8">
    <source>
        <dbReference type="EMBL" id="CAH0999431.1"/>
    </source>
</evidence>
<evidence type="ECO:0000256" key="2">
    <source>
        <dbReference type="ARBA" id="ARBA00009530"/>
    </source>
</evidence>
<evidence type="ECO:0000256" key="1">
    <source>
        <dbReference type="ARBA" id="ARBA00004370"/>
    </source>
</evidence>
<reference evidence="8" key="1">
    <citation type="submission" date="2021-12" db="EMBL/GenBank/DDBJ databases">
        <authorList>
            <person name="Rodrigo-Torres L."/>
            <person name="Arahal R. D."/>
            <person name="Lucena T."/>
        </authorList>
    </citation>
    <scope>NUCLEOTIDE SEQUENCE</scope>
    <source>
        <strain evidence="8">CECT 8419</strain>
    </source>
</reference>
<dbReference type="Pfam" id="PF01679">
    <property type="entry name" value="Pmp3"/>
    <property type="match status" value="1"/>
</dbReference>
<keyword evidence="7" id="KW-0732">Signal</keyword>
<dbReference type="PANTHER" id="PTHR21659">
    <property type="entry name" value="HYDROPHOBIC PROTEIN RCI2 LOW TEMPERATURE AND SALT RESPONSIVE PROTEIN LTI6 -RELATED"/>
    <property type="match status" value="1"/>
</dbReference>
<feature type="signal peptide" evidence="7">
    <location>
        <begin position="1"/>
        <end position="22"/>
    </location>
</feature>
<dbReference type="InterPro" id="IPR000612">
    <property type="entry name" value="PMP3"/>
</dbReference>
<comment type="similarity">
    <text evidence="2">Belongs to the UPF0057 (PMP3) family.</text>
</comment>
<keyword evidence="9" id="KW-1185">Reference proteome</keyword>
<evidence type="ECO:0000256" key="4">
    <source>
        <dbReference type="ARBA" id="ARBA00022989"/>
    </source>
</evidence>
<keyword evidence="5 6" id="KW-0472">Membrane</keyword>
<keyword evidence="3 6" id="KW-0812">Transmembrane</keyword>
<name>A0ABM9AXJ4_9BACT</name>
<gene>
    <name evidence="8" type="ORF">LEM8419_00730</name>
</gene>
<feature type="transmembrane region" description="Helical" evidence="6">
    <location>
        <begin position="87"/>
        <end position="106"/>
    </location>
</feature>
<evidence type="ECO:0008006" key="10">
    <source>
        <dbReference type="Google" id="ProtNLM"/>
    </source>
</evidence>
<comment type="caution">
    <text evidence="8">The sequence shown here is derived from an EMBL/GenBank/DDBJ whole genome shotgun (WGS) entry which is preliminary data.</text>
</comment>
<dbReference type="EMBL" id="CAKLPZ010000001">
    <property type="protein sequence ID" value="CAH0999431.1"/>
    <property type="molecule type" value="Genomic_DNA"/>
</dbReference>
<evidence type="ECO:0000256" key="3">
    <source>
        <dbReference type="ARBA" id="ARBA00022692"/>
    </source>
</evidence>
<proteinExistence type="inferred from homology"/>
<dbReference type="RefSeq" id="WP_238749615.1">
    <property type="nucleotide sequence ID" value="NZ_CAKLPZ010000001.1"/>
</dbReference>
<organism evidence="8 9">
    <name type="scientific">Neolewinella maritima</name>
    <dbReference type="NCBI Taxonomy" id="1383882"/>
    <lineage>
        <taxon>Bacteria</taxon>
        <taxon>Pseudomonadati</taxon>
        <taxon>Bacteroidota</taxon>
        <taxon>Saprospiria</taxon>
        <taxon>Saprospirales</taxon>
        <taxon>Lewinellaceae</taxon>
        <taxon>Neolewinella</taxon>
    </lineage>
</organism>
<evidence type="ECO:0000256" key="6">
    <source>
        <dbReference type="SAM" id="Phobius"/>
    </source>
</evidence>
<feature type="chain" id="PRO_5047119217" description="YqaE/Pmp3 family membrane protein" evidence="7">
    <location>
        <begin position="23"/>
        <end position="139"/>
    </location>
</feature>
<keyword evidence="4 6" id="KW-1133">Transmembrane helix</keyword>
<accession>A0ABM9AXJ4</accession>
<protein>
    <recommendedName>
        <fullName evidence="10">YqaE/Pmp3 family membrane protein</fullName>
    </recommendedName>
</protein>
<dbReference type="Proteomes" id="UP000837803">
    <property type="component" value="Unassembled WGS sequence"/>
</dbReference>
<evidence type="ECO:0000256" key="5">
    <source>
        <dbReference type="ARBA" id="ARBA00023136"/>
    </source>
</evidence>
<evidence type="ECO:0000313" key="9">
    <source>
        <dbReference type="Proteomes" id="UP000837803"/>
    </source>
</evidence>
<sequence>MSLRTLTLSLLLTLLAFGPLSAAIGVPVTPATTESATATEAAALEAAREYTASLKSMTAKERRTLKREQRRAVKDALENHQDASTNTILLVILAVLLPPVAVLVYEGELNNKFWIALLLTLLFYLPGLIYALLVIFGNM</sequence>
<dbReference type="PROSITE" id="PS01309">
    <property type="entry name" value="UPF0057"/>
    <property type="match status" value="1"/>
</dbReference>